<dbReference type="PANTHER" id="PTHR37576">
    <property type="entry name" value="DEFECT AT LOW TEMPERATURE PROTEIN 1"/>
    <property type="match status" value="1"/>
</dbReference>
<dbReference type="Pfam" id="PF11374">
    <property type="entry name" value="DUF3176"/>
    <property type="match status" value="1"/>
</dbReference>
<evidence type="ECO:0000256" key="2">
    <source>
        <dbReference type="SAM" id="Phobius"/>
    </source>
</evidence>
<evidence type="ECO:0000313" key="3">
    <source>
        <dbReference type="EMBL" id="KAF2771390.1"/>
    </source>
</evidence>
<accession>A0A6G1LFJ3</accession>
<dbReference type="PANTHER" id="PTHR37576:SF2">
    <property type="entry name" value="DEFECT AT LOW TEMPERATURE PROTEIN 1"/>
    <property type="match status" value="1"/>
</dbReference>
<dbReference type="InterPro" id="IPR021514">
    <property type="entry name" value="DUF3176"/>
</dbReference>
<reference evidence="3" key="1">
    <citation type="journal article" date="2020" name="Stud. Mycol.">
        <title>101 Dothideomycetes genomes: a test case for predicting lifestyles and emergence of pathogens.</title>
        <authorList>
            <person name="Haridas S."/>
            <person name="Albert R."/>
            <person name="Binder M."/>
            <person name="Bloem J."/>
            <person name="Labutti K."/>
            <person name="Salamov A."/>
            <person name="Andreopoulos B."/>
            <person name="Baker S."/>
            <person name="Barry K."/>
            <person name="Bills G."/>
            <person name="Bluhm B."/>
            <person name="Cannon C."/>
            <person name="Castanera R."/>
            <person name="Culley D."/>
            <person name="Daum C."/>
            <person name="Ezra D."/>
            <person name="Gonzalez J."/>
            <person name="Henrissat B."/>
            <person name="Kuo A."/>
            <person name="Liang C."/>
            <person name="Lipzen A."/>
            <person name="Lutzoni F."/>
            <person name="Magnuson J."/>
            <person name="Mondo S."/>
            <person name="Nolan M."/>
            <person name="Ohm R."/>
            <person name="Pangilinan J."/>
            <person name="Park H.-J."/>
            <person name="Ramirez L."/>
            <person name="Alfaro M."/>
            <person name="Sun H."/>
            <person name="Tritt A."/>
            <person name="Yoshinaga Y."/>
            <person name="Zwiers L.-H."/>
            <person name="Turgeon B."/>
            <person name="Goodwin S."/>
            <person name="Spatafora J."/>
            <person name="Crous P."/>
            <person name="Grigoriev I."/>
        </authorList>
    </citation>
    <scope>NUCLEOTIDE SEQUENCE</scope>
    <source>
        <strain evidence="3">CBS 116005</strain>
    </source>
</reference>
<proteinExistence type="predicted"/>
<evidence type="ECO:0000256" key="1">
    <source>
        <dbReference type="SAM" id="MobiDB-lite"/>
    </source>
</evidence>
<sequence>MGTEQVQTEPSRDTLVETPERQANPSSASVEVKDESNVQTIELETLGLQKGNTFCMWIDHFTSAAIRPFFGLLCLGVSICSVFFSAAILVTSNNKPVDSWTIQPTVLLAIAAAMSNTAVTVAYSQAVIIAWWYRASKGATILALERQWEASTGLFSPLYHIRHPSMVVVATLLVWSMIADGPMLQRAASVVSATQSKMLPFNVTLTPELPSGFSGQRLYNDIIMTDTVINTCKNWTAQTPIPLAVQPPCKGSCAATVRGPGVTKALCNTQTWPITYEMYHDPNATWGNWPMTVSLNTSAPTNPIFQIRVGPHMDGPGNPVPQEAAVTIIGTISVFNASGKFEETKCFWVPAIIDYDVVFGGDGHVKLLQDPLEPTGRVVALANNTHATQGWVEPPWQPATLDFLVDYLASFVKANASAVAPVPDAQIEASTVWHADATTYNSQAFKYHNFSGQALHESFGDPIPDIIHSLNEMMFRGAVLASATESNVSELIDPGLSIEQNIMANQTITHNVFHSDFAWFGAATALDLLVTLAVLPLFWGFWKLEKHLSLSPCSLALAFNSPLLKEADPVKGAEGVVERYGSVRIRYGEVVEGDDGVVMPAETRSIPPAERVDSMASSRKAFGRCRDFGRA</sequence>
<feature type="region of interest" description="Disordered" evidence="1">
    <location>
        <begin position="1"/>
        <end position="31"/>
    </location>
</feature>
<name>A0A6G1LFJ3_9PEZI</name>
<protein>
    <submittedName>
        <fullName evidence="3">Uncharacterized protein</fullName>
    </submittedName>
</protein>
<dbReference type="Proteomes" id="UP000799436">
    <property type="component" value="Unassembled WGS sequence"/>
</dbReference>
<evidence type="ECO:0000313" key="4">
    <source>
        <dbReference type="Proteomes" id="UP000799436"/>
    </source>
</evidence>
<dbReference type="OrthoDB" id="5357734at2759"/>
<feature type="transmembrane region" description="Helical" evidence="2">
    <location>
        <begin position="69"/>
        <end position="90"/>
    </location>
</feature>
<feature type="transmembrane region" description="Helical" evidence="2">
    <location>
        <begin position="517"/>
        <end position="542"/>
    </location>
</feature>
<feature type="transmembrane region" description="Helical" evidence="2">
    <location>
        <begin position="110"/>
        <end position="133"/>
    </location>
</feature>
<dbReference type="EMBL" id="ML995819">
    <property type="protein sequence ID" value="KAF2771390.1"/>
    <property type="molecule type" value="Genomic_DNA"/>
</dbReference>
<keyword evidence="2" id="KW-0812">Transmembrane</keyword>
<keyword evidence="2" id="KW-0472">Membrane</keyword>
<gene>
    <name evidence="3" type="ORF">EJ03DRAFT_28566</name>
</gene>
<keyword evidence="2" id="KW-1133">Transmembrane helix</keyword>
<dbReference type="AlphaFoldDB" id="A0A6G1LFJ3"/>
<feature type="compositionally biased region" description="Basic and acidic residues" evidence="1">
    <location>
        <begin position="10"/>
        <end position="20"/>
    </location>
</feature>
<organism evidence="3 4">
    <name type="scientific">Teratosphaeria nubilosa</name>
    <dbReference type="NCBI Taxonomy" id="161662"/>
    <lineage>
        <taxon>Eukaryota</taxon>
        <taxon>Fungi</taxon>
        <taxon>Dikarya</taxon>
        <taxon>Ascomycota</taxon>
        <taxon>Pezizomycotina</taxon>
        <taxon>Dothideomycetes</taxon>
        <taxon>Dothideomycetidae</taxon>
        <taxon>Mycosphaerellales</taxon>
        <taxon>Teratosphaeriaceae</taxon>
        <taxon>Teratosphaeria</taxon>
    </lineage>
</organism>
<keyword evidence="4" id="KW-1185">Reference proteome</keyword>